<reference evidence="11" key="1">
    <citation type="submission" date="2023-03" db="EMBL/GenBank/DDBJ databases">
        <authorList>
            <person name="Julca I."/>
        </authorList>
    </citation>
    <scope>NUCLEOTIDE SEQUENCE</scope>
</reference>
<dbReference type="GO" id="GO:0030041">
    <property type="term" value="P:actin filament polymerization"/>
    <property type="evidence" value="ECO:0007669"/>
    <property type="project" value="InterPro"/>
</dbReference>
<evidence type="ECO:0000256" key="9">
    <source>
        <dbReference type="ARBA" id="ARBA00056923"/>
    </source>
</evidence>
<evidence type="ECO:0000313" key="12">
    <source>
        <dbReference type="Proteomes" id="UP001161247"/>
    </source>
</evidence>
<evidence type="ECO:0000256" key="6">
    <source>
        <dbReference type="ARBA" id="ARBA00023212"/>
    </source>
</evidence>
<evidence type="ECO:0000313" key="11">
    <source>
        <dbReference type="EMBL" id="CAI9090745.1"/>
    </source>
</evidence>
<dbReference type="GO" id="GO:0051015">
    <property type="term" value="F:actin filament binding"/>
    <property type="evidence" value="ECO:0007669"/>
    <property type="project" value="TreeGrafter"/>
</dbReference>
<evidence type="ECO:0000256" key="2">
    <source>
        <dbReference type="ARBA" id="ARBA00004316"/>
    </source>
</evidence>
<feature type="compositionally biased region" description="Basic and acidic residues" evidence="10">
    <location>
        <begin position="392"/>
        <end position="401"/>
    </location>
</feature>
<keyword evidence="5" id="KW-0009">Actin-binding</keyword>
<evidence type="ECO:0000256" key="8">
    <source>
        <dbReference type="ARBA" id="ARBA00029755"/>
    </source>
</evidence>
<sequence length="418" mass="47017">MILLQSPSKYMLQILTTRLQNLDKGVELDCHWNEFGDVRYHIQGSMKNPNLLFLSVSLPAPPPETVSIGGLPPGAIDAIKSAYGAVAQILDPPRDGFSLTLKLNFSKLPPDEEEKHMSLLKIASVRELVLGAPLRVFLKHLGSRTAASDLDKIVALVHRPMESFFLIPQVDKATVVFPMRFKDSTDVVLATSFLQEFVDARRSAGLSNAPLCSWSTTPPQELKEVPSEALSANAGYVSFVIFPRHVEGRRLDRTVWSLSTFHAFVSYHVKCSEGFMHTRMRRRVESLIQVLDRARPDSEESKKSIKNRSFKRLSEGRSEQFQIIYFKVLEPFSELLLLVDSVYRKCTCKLYLIGLRFSLSTSHSSRSWIGSLLSFEMKSQQNGGKSSISSENSDKTTKTNKENTAALYRNEVDRGLDQ</sequence>
<gene>
    <name evidence="11" type="ORF">OLC1_LOCUS2833</name>
</gene>
<keyword evidence="7" id="KW-0966">Cell projection</keyword>
<dbReference type="GO" id="GO:0034314">
    <property type="term" value="P:Arp2/3 complex-mediated actin nucleation"/>
    <property type="evidence" value="ECO:0007669"/>
    <property type="project" value="InterPro"/>
</dbReference>
<evidence type="ECO:0000256" key="4">
    <source>
        <dbReference type="ARBA" id="ARBA00022490"/>
    </source>
</evidence>
<dbReference type="Pfam" id="PF04045">
    <property type="entry name" value="P34-Arc"/>
    <property type="match status" value="1"/>
</dbReference>
<evidence type="ECO:0000256" key="1">
    <source>
        <dbReference type="ARBA" id="ARBA00004245"/>
    </source>
</evidence>
<evidence type="ECO:0000256" key="10">
    <source>
        <dbReference type="SAM" id="MobiDB-lite"/>
    </source>
</evidence>
<dbReference type="FunFam" id="3.30.1460.20:FF:000006">
    <property type="entry name" value="Arp2/3 complex 34 kDa subunit"/>
    <property type="match status" value="1"/>
</dbReference>
<dbReference type="AlphaFoldDB" id="A0AAV1C594"/>
<evidence type="ECO:0000256" key="5">
    <source>
        <dbReference type="ARBA" id="ARBA00023203"/>
    </source>
</evidence>
<keyword evidence="4" id="KW-0963">Cytoplasm</keyword>
<dbReference type="InterPro" id="IPR007188">
    <property type="entry name" value="ARPC2"/>
</dbReference>
<evidence type="ECO:0000256" key="7">
    <source>
        <dbReference type="ARBA" id="ARBA00023273"/>
    </source>
</evidence>
<dbReference type="GO" id="GO:0005885">
    <property type="term" value="C:Arp2/3 protein complex"/>
    <property type="evidence" value="ECO:0007669"/>
    <property type="project" value="InterPro"/>
</dbReference>
<protein>
    <recommendedName>
        <fullName evidence="8">Arp2/3 complex 34 kDa subunit</fullName>
    </recommendedName>
</protein>
<dbReference type="GO" id="GO:0005200">
    <property type="term" value="F:structural constituent of cytoskeleton"/>
    <property type="evidence" value="ECO:0007669"/>
    <property type="project" value="TreeGrafter"/>
</dbReference>
<keyword evidence="12" id="KW-1185">Reference proteome</keyword>
<proteinExistence type="inferred from homology"/>
<dbReference type="SUPFAM" id="SSF69645">
    <property type="entry name" value="Arp2/3 complex subunits"/>
    <property type="match status" value="2"/>
</dbReference>
<dbReference type="FunFam" id="3.30.1460.20:FF:000007">
    <property type="entry name" value="Arp2/3 complex 34 kDa subunit"/>
    <property type="match status" value="1"/>
</dbReference>
<organism evidence="11 12">
    <name type="scientific">Oldenlandia corymbosa var. corymbosa</name>
    <dbReference type="NCBI Taxonomy" id="529605"/>
    <lineage>
        <taxon>Eukaryota</taxon>
        <taxon>Viridiplantae</taxon>
        <taxon>Streptophyta</taxon>
        <taxon>Embryophyta</taxon>
        <taxon>Tracheophyta</taxon>
        <taxon>Spermatophyta</taxon>
        <taxon>Magnoliopsida</taxon>
        <taxon>eudicotyledons</taxon>
        <taxon>Gunneridae</taxon>
        <taxon>Pentapetalae</taxon>
        <taxon>asterids</taxon>
        <taxon>lamiids</taxon>
        <taxon>Gentianales</taxon>
        <taxon>Rubiaceae</taxon>
        <taxon>Rubioideae</taxon>
        <taxon>Spermacoceae</taxon>
        <taxon>Hedyotis-Oldenlandia complex</taxon>
        <taxon>Oldenlandia</taxon>
    </lineage>
</organism>
<dbReference type="GO" id="GO:0042995">
    <property type="term" value="C:cell projection"/>
    <property type="evidence" value="ECO:0007669"/>
    <property type="project" value="UniProtKB-SubCell"/>
</dbReference>
<dbReference type="Gene3D" id="3.30.1460.20">
    <property type="match status" value="2"/>
</dbReference>
<dbReference type="EMBL" id="OX459118">
    <property type="protein sequence ID" value="CAI9090745.1"/>
    <property type="molecule type" value="Genomic_DNA"/>
</dbReference>
<evidence type="ECO:0000256" key="3">
    <source>
        <dbReference type="ARBA" id="ARBA00007192"/>
    </source>
</evidence>
<dbReference type="InterPro" id="IPR034666">
    <property type="entry name" value="ARPC2/4"/>
</dbReference>
<comment type="function">
    <text evidence="9">Functions as actin-binding component of the Arp2/3 complex which is involved in regulation of actin polymerization and together with an activating nucleation-promoting factor (NPF) mediates the formation of branched actin networks. Seems to contact the mother actin filament. Arp2/3 complex plays a critical role in the control of cell morphogenesis via the modulation of cell polarity development.</text>
</comment>
<accession>A0AAV1C594</accession>
<dbReference type="PANTHER" id="PTHR12058">
    <property type="entry name" value="ARP2/3 COMPLEX 34 KDA SUBUNIT"/>
    <property type="match status" value="1"/>
</dbReference>
<feature type="region of interest" description="Disordered" evidence="10">
    <location>
        <begin position="381"/>
        <end position="418"/>
    </location>
</feature>
<comment type="similarity">
    <text evidence="3">Belongs to the ARPC2 family.</text>
</comment>
<keyword evidence="6" id="KW-0206">Cytoskeleton</keyword>
<name>A0AAV1C594_OLDCO</name>
<comment type="subcellular location">
    <subcellularLocation>
        <location evidence="2">Cell projection</location>
    </subcellularLocation>
    <subcellularLocation>
        <location evidence="1">Cytoplasm</location>
        <location evidence="1">Cytoskeleton</location>
    </subcellularLocation>
</comment>
<dbReference type="PANTHER" id="PTHR12058:SF0">
    <property type="entry name" value="ACTIN-RELATED PROTEIN 2_3 COMPLEX SUBUNIT 2"/>
    <property type="match status" value="1"/>
</dbReference>
<dbReference type="Proteomes" id="UP001161247">
    <property type="component" value="Chromosome 1"/>
</dbReference>